<feature type="chain" id="PRO_5046545638" description="Glutathione hydrolase proenzyme" evidence="5">
    <location>
        <begin position="23"/>
        <end position="568"/>
    </location>
</feature>
<comment type="subunit">
    <text evidence="4">This enzyme consists of two polypeptide chains, which are synthesized in precursor form from a single polypeptide.</text>
</comment>
<keyword evidence="5" id="KW-0732">Signal</keyword>
<reference evidence="6" key="1">
    <citation type="submission" date="2022-01" db="EMBL/GenBank/DDBJ databases">
        <authorList>
            <person name="Wang Y."/>
        </authorList>
    </citation>
    <scope>NUCLEOTIDE SEQUENCE</scope>
    <source>
        <strain evidence="6">WB101</strain>
    </source>
</reference>
<comment type="similarity">
    <text evidence="4">Belongs to the gamma-glutamyltransferase family.</text>
</comment>
<comment type="catalytic activity">
    <reaction evidence="2 4">
        <text>glutathione + H2O = L-cysteinylglycine + L-glutamate</text>
        <dbReference type="Rhea" id="RHEA:28807"/>
        <dbReference type="ChEBI" id="CHEBI:15377"/>
        <dbReference type="ChEBI" id="CHEBI:29985"/>
        <dbReference type="ChEBI" id="CHEBI:57925"/>
        <dbReference type="ChEBI" id="CHEBI:61694"/>
        <dbReference type="EC" id="3.4.19.13"/>
    </reaction>
</comment>
<comment type="catalytic activity">
    <reaction evidence="1 4">
        <text>an S-substituted glutathione + H2O = an S-substituted L-cysteinylglycine + L-glutamate</text>
        <dbReference type="Rhea" id="RHEA:59468"/>
        <dbReference type="ChEBI" id="CHEBI:15377"/>
        <dbReference type="ChEBI" id="CHEBI:29985"/>
        <dbReference type="ChEBI" id="CHEBI:90779"/>
        <dbReference type="ChEBI" id="CHEBI:143103"/>
        <dbReference type="EC" id="3.4.19.13"/>
    </reaction>
</comment>
<keyword evidence="4 6" id="KW-0012">Acyltransferase</keyword>
<dbReference type="Proteomes" id="UP001165366">
    <property type="component" value="Unassembled WGS sequence"/>
</dbReference>
<keyword evidence="4" id="KW-0378">Hydrolase</keyword>
<dbReference type="Gene3D" id="3.60.20.40">
    <property type="match status" value="1"/>
</dbReference>
<evidence type="ECO:0000313" key="6">
    <source>
        <dbReference type="EMBL" id="MCG2587509.1"/>
    </source>
</evidence>
<evidence type="ECO:0000256" key="4">
    <source>
        <dbReference type="RuleBase" id="RU368036"/>
    </source>
</evidence>
<dbReference type="NCBIfam" id="TIGR00066">
    <property type="entry name" value="g_glut_trans"/>
    <property type="match status" value="1"/>
</dbReference>
<evidence type="ECO:0000256" key="2">
    <source>
        <dbReference type="ARBA" id="ARBA00001089"/>
    </source>
</evidence>
<dbReference type="EC" id="3.4.19.13" evidence="4"/>
<dbReference type="PANTHER" id="PTHR43881">
    <property type="entry name" value="GAMMA-GLUTAMYLTRANSPEPTIDASE (AFU_ORTHOLOGUE AFUA_4G13580)"/>
    <property type="match status" value="1"/>
</dbReference>
<organism evidence="6 7">
    <name type="scientific">Rhodohalobacter sulfatireducens</name>
    <dbReference type="NCBI Taxonomy" id="2911366"/>
    <lineage>
        <taxon>Bacteria</taxon>
        <taxon>Pseudomonadati</taxon>
        <taxon>Balneolota</taxon>
        <taxon>Balneolia</taxon>
        <taxon>Balneolales</taxon>
        <taxon>Balneolaceae</taxon>
        <taxon>Rhodohalobacter</taxon>
    </lineage>
</organism>
<dbReference type="EC" id="2.3.2.2" evidence="4"/>
<dbReference type="PANTHER" id="PTHR43881:SF1">
    <property type="entry name" value="GAMMA-GLUTAMYLTRANSPEPTIDASE (AFU_ORTHOLOGUE AFUA_4G13580)"/>
    <property type="match status" value="1"/>
</dbReference>
<dbReference type="PRINTS" id="PR01210">
    <property type="entry name" value="GGTRANSPTASE"/>
</dbReference>
<dbReference type="Gene3D" id="1.10.246.130">
    <property type="match status" value="1"/>
</dbReference>
<comment type="pathway">
    <text evidence="4">Sulfur metabolism; glutathione metabolism.</text>
</comment>
<comment type="PTM">
    <text evidence="4">Cleaved by autocatalysis into a large and a small subunit.</text>
</comment>
<name>A0ABS9K9I7_9BACT</name>
<sequence>MLRYIKSIALLSILCLSLFVQADAQDRLSGELFTTRSEVIARHGMAATNHPLASQIAIDILKQGGSAADAAIAANAFLGFADPAMNGIGGDMFVIIWSEEDQKLYGLNASGKSPVNLTLQDLKDQGLSSIPASSPHSVTVPGTVDGWFELQERFGKLDMESVLRPTIDYAREGIAVTSTIAEMYDYLERDLIRGYTLPDDFDWEQDLPNFSELYRPGGEFHNKGDVRINRELAATYEMIADEGRSAFYEGEIAEEIVEHVREKGGYLTMEDFENHSSKWVDPVSVNYRGYDVWEIPPNAQGMSVLQILNILEGYDLSEYGFGSPQHVHYYTEAKKLAYADMSKYYGDPDFSELPIDTLLSKEYADLRREEIRDDWVQDYGPGLEENNHTIYLTVADNEGNMVSLIQSNSWMFGSLITPPDLGFALQNRGTGFTLEENHVNTYASGKRPFHTIIPAFLTKEGEPYISFGLTGGSMQPQGHVQILLNVIDFGMNLQEASDAPRIRHSGSGTGSTELESGFSYETVRSLLKMGHDVKYGFERFGGFQGIMFDGTFYYGASESRKDGQAIGY</sequence>
<evidence type="ECO:0000256" key="3">
    <source>
        <dbReference type="ARBA" id="ARBA00047417"/>
    </source>
</evidence>
<evidence type="ECO:0000256" key="5">
    <source>
        <dbReference type="SAM" id="SignalP"/>
    </source>
</evidence>
<feature type="signal peptide" evidence="5">
    <location>
        <begin position="1"/>
        <end position="22"/>
    </location>
</feature>
<comment type="catalytic activity">
    <reaction evidence="3 4">
        <text>an N-terminal (5-L-glutamyl)-[peptide] + an alpha-amino acid = 5-L-glutamyl amino acid + an N-terminal L-alpha-aminoacyl-[peptide]</text>
        <dbReference type="Rhea" id="RHEA:23904"/>
        <dbReference type="Rhea" id="RHEA-COMP:9780"/>
        <dbReference type="Rhea" id="RHEA-COMP:9795"/>
        <dbReference type="ChEBI" id="CHEBI:77644"/>
        <dbReference type="ChEBI" id="CHEBI:78597"/>
        <dbReference type="ChEBI" id="CHEBI:78599"/>
        <dbReference type="ChEBI" id="CHEBI:78608"/>
        <dbReference type="EC" id="2.3.2.2"/>
    </reaction>
</comment>
<dbReference type="InterPro" id="IPR043137">
    <property type="entry name" value="GGT_ssub_C"/>
</dbReference>
<dbReference type="Pfam" id="PF01019">
    <property type="entry name" value="G_glu_transpept"/>
    <property type="match status" value="1"/>
</dbReference>
<dbReference type="InterPro" id="IPR043138">
    <property type="entry name" value="GGT_lsub"/>
</dbReference>
<accession>A0ABS9K9I7</accession>
<dbReference type="GO" id="GO:0103068">
    <property type="term" value="F:leukotriene C4 gamma-glutamyl transferase activity"/>
    <property type="evidence" value="ECO:0007669"/>
    <property type="project" value="UniProtKB-EC"/>
</dbReference>
<dbReference type="EMBL" id="JAKLWS010000002">
    <property type="protein sequence ID" value="MCG2587509.1"/>
    <property type="molecule type" value="Genomic_DNA"/>
</dbReference>
<dbReference type="RefSeq" id="WP_237852353.1">
    <property type="nucleotide sequence ID" value="NZ_JAKLWS010000002.1"/>
</dbReference>
<dbReference type="SUPFAM" id="SSF56235">
    <property type="entry name" value="N-terminal nucleophile aminohydrolases (Ntn hydrolases)"/>
    <property type="match status" value="1"/>
</dbReference>
<keyword evidence="4" id="KW-0317">Glutathione biosynthesis</keyword>
<gene>
    <name evidence="6" type="primary">ggt</name>
    <name evidence="6" type="ORF">L6773_02945</name>
</gene>
<protein>
    <recommendedName>
        <fullName evidence="4">Glutathione hydrolase proenzyme</fullName>
        <ecNumber evidence="4">2.3.2.2</ecNumber>
        <ecNumber evidence="4">3.4.19.13</ecNumber>
    </recommendedName>
    <component>
        <recommendedName>
            <fullName evidence="4">Glutathione hydrolase large chain</fullName>
        </recommendedName>
    </component>
    <component>
        <recommendedName>
            <fullName evidence="4">Glutathione hydrolase small chain</fullName>
        </recommendedName>
    </component>
</protein>
<dbReference type="InterPro" id="IPR029055">
    <property type="entry name" value="Ntn_hydrolases_N"/>
</dbReference>
<proteinExistence type="inferred from homology"/>
<evidence type="ECO:0000313" key="7">
    <source>
        <dbReference type="Proteomes" id="UP001165366"/>
    </source>
</evidence>
<comment type="caution">
    <text evidence="6">The sequence shown here is derived from an EMBL/GenBank/DDBJ whole genome shotgun (WGS) entry which is preliminary data.</text>
</comment>
<reference evidence="6" key="2">
    <citation type="submission" date="2024-05" db="EMBL/GenBank/DDBJ databases">
        <title>Rhodohalobacter halophilus gen. nov., sp. nov., a moderately halophilic member of the family Balneolaceae.</title>
        <authorList>
            <person name="Xia J."/>
        </authorList>
    </citation>
    <scope>NUCLEOTIDE SEQUENCE</scope>
    <source>
        <strain evidence="6">WB101</strain>
    </source>
</reference>
<dbReference type="InterPro" id="IPR000101">
    <property type="entry name" value="GGT_peptidase"/>
</dbReference>
<keyword evidence="7" id="KW-1185">Reference proteome</keyword>
<dbReference type="InterPro" id="IPR052896">
    <property type="entry name" value="GGT-like_enzyme"/>
</dbReference>
<keyword evidence="4 6" id="KW-0808">Transferase</keyword>
<keyword evidence="4" id="KW-0865">Zymogen</keyword>
<evidence type="ECO:0000256" key="1">
    <source>
        <dbReference type="ARBA" id="ARBA00001049"/>
    </source>
</evidence>